<keyword evidence="2" id="KW-1185">Reference proteome</keyword>
<dbReference type="Proteomes" id="UP000689195">
    <property type="component" value="Unassembled WGS sequence"/>
</dbReference>
<dbReference type="AlphaFoldDB" id="A0A8S1THQ4"/>
<gene>
    <name evidence="1" type="ORF">PPENT_87.1.T0240354</name>
</gene>
<sequence>MNCLVAVMRGKKCANITQAAVKYVELDNEMFARMVYENFLIFILHKYMLKLQINGLAVNYSLALYQI</sequence>
<comment type="caution">
    <text evidence="1">The sequence shown here is derived from an EMBL/GenBank/DDBJ whole genome shotgun (WGS) entry which is preliminary data.</text>
</comment>
<reference evidence="1" key="1">
    <citation type="submission" date="2021-01" db="EMBL/GenBank/DDBJ databases">
        <authorList>
            <consortium name="Genoscope - CEA"/>
            <person name="William W."/>
        </authorList>
    </citation>
    <scope>NUCLEOTIDE SEQUENCE</scope>
</reference>
<organism evidence="1 2">
    <name type="scientific">Paramecium pentaurelia</name>
    <dbReference type="NCBI Taxonomy" id="43138"/>
    <lineage>
        <taxon>Eukaryota</taxon>
        <taxon>Sar</taxon>
        <taxon>Alveolata</taxon>
        <taxon>Ciliophora</taxon>
        <taxon>Intramacronucleata</taxon>
        <taxon>Oligohymenophorea</taxon>
        <taxon>Peniculida</taxon>
        <taxon>Parameciidae</taxon>
        <taxon>Paramecium</taxon>
    </lineage>
</organism>
<accession>A0A8S1THQ4</accession>
<dbReference type="EMBL" id="CAJJDO010000024">
    <property type="protein sequence ID" value="CAD8153681.1"/>
    <property type="molecule type" value="Genomic_DNA"/>
</dbReference>
<evidence type="ECO:0000313" key="2">
    <source>
        <dbReference type="Proteomes" id="UP000689195"/>
    </source>
</evidence>
<proteinExistence type="predicted"/>
<name>A0A8S1THQ4_9CILI</name>
<protein>
    <submittedName>
        <fullName evidence="1">Uncharacterized protein</fullName>
    </submittedName>
</protein>
<evidence type="ECO:0000313" key="1">
    <source>
        <dbReference type="EMBL" id="CAD8153681.1"/>
    </source>
</evidence>